<evidence type="ECO:0000256" key="7">
    <source>
        <dbReference type="ARBA" id="ARBA00023125"/>
    </source>
</evidence>
<feature type="coiled-coil region" evidence="13">
    <location>
        <begin position="406"/>
        <end position="433"/>
    </location>
</feature>
<dbReference type="GO" id="GO:0003677">
    <property type="term" value="F:DNA binding"/>
    <property type="evidence" value="ECO:0007669"/>
    <property type="project" value="UniProtKB-UniRule"/>
</dbReference>
<dbReference type="GO" id="GO:0003924">
    <property type="term" value="F:GTPase activity"/>
    <property type="evidence" value="ECO:0007669"/>
    <property type="project" value="UniProtKB-UniRule"/>
</dbReference>
<dbReference type="GO" id="GO:0005737">
    <property type="term" value="C:cytoplasm"/>
    <property type="evidence" value="ECO:0007669"/>
    <property type="project" value="UniProtKB-SubCell"/>
</dbReference>
<dbReference type="GO" id="GO:0005694">
    <property type="term" value="C:chromosome"/>
    <property type="evidence" value="ECO:0007669"/>
    <property type="project" value="InterPro"/>
</dbReference>
<sequence>MYLKSLTLKGFKSFASPTTLRFEPGITAVVGPNGSGKSNVVDALAWVMGEQGAKTLRGGKMEDVIFAGTSSRAPLGRAEVTVTIDNSDNALPIEYSEVSITRRMFRDGASEYEINGASCRLMDVQELLSDSGIGREMHVIVGQGKLDEILQSRPEDRRAFIEEAAGVLKHRKRKEKALRKLDAMSANLARLTDLTTELRRQLKPLGRQAEVARRAQTIQADLRDARLRLAADDLVNRQVERDAIFEAEAAIRREHDEAAARLAVASEELTAHEAAVAELTARAESVQHTWFGLSALAERVAATVRIASERAQHLDTEPAPPSDTDPRKPEELEAEAERVAVAEQQLLGELAGARTRLEAARAELGEREREAAEADRAHLAAVRAEADRREGLARLAGQVETMRARVESIDDSVARLSERIEQAAARAQQSKAEFETVQGRVGELDQGEVGLDEHHERTVAALRLADERVAELQAAERDAERRVASLRARIDALSVGLERKDGAAWLTENHAGAGLFGPIANLVKVRSGYEAALAAVLGSAADALAAESFGAARSAVAALKQADGGRAALVLGDWPADQTASRDALPGSALWALDLIDAPARLRGAITAMLSGVAVVDDLDQALELVAARPRLRAVTRDGDLVGAGWVSGGSDRKLSTLEVTSEIDKAGNELVAAESQVAQLTAALSGALTEQAARQDSAEQALAALNESDTAISAMYEQLGRLGQEARTTEDEWNRLLRQREELEAGRTQTVEEVTALETRLRNAQETQHVHAEEPNHAEVRQRIAAAAEVARSAEVEARLAVRTAEERANAVRGRADSLRRAAAAEREARLRAQQAREARLRAAAVAAAVADAGRLLAQRLDRVVGAASKIRDALAADRQQRAAAMAAVRDEVTALSARVATLTDSLHRDEVANAQAAMRIEQLEQMVLEQFGMAPADLIAEYGPDVALPPTELEMAEFEQARERGEQVVAPAPMPYDRATQERRAKRAERELAELGRVNPLALEEFAALEERYNFLSTQLEDVKAARKDLLDVVADVDARILQVFSDAFVDVEREFQEVFTVLFPGGEGRLRLTDPDDMLTTGIEVEARPPGKKVTRLSLLSGGEKALTAVAMLVAIFRARPSPFYIMDEVEAALDDTNLRRLISLFELLRARSQLIIITHQKPTMEVADALYGVTMQGDGITAVPEPPAPPETPAAPEIEAIAPPEGRLERLRGRLARSQNALGRSVLGLIGGGDLDEDAWQDVEDTLLVADLGPVVTDSVMSQLRSRLAGGAVRTEADAKAVLRDVLIRELHPDMDRSIRALPHADHPSVLLVVGVNGTGKTTTVGKLARVLVADGRRVVLGAADTFRAAAADQLQTWASRVGAEVVRGAEGADPASVAFDAVDKGIASGADVVLIDTAGRLHTKVGLMDELDKVKRVVTRRAAVDEVLLVLDATIGQNGLAQARVFAEVVEITGVVLTKLDGTAKGGIVFRVQQELGVPVKLVGLGEGPDDLAPFEAAAFVDALLG</sequence>
<dbReference type="FunFam" id="3.40.50.300:FF:000901">
    <property type="entry name" value="Chromosome partition protein Smc"/>
    <property type="match status" value="1"/>
</dbReference>
<dbReference type="PANTHER" id="PTHR43977">
    <property type="entry name" value="STRUCTURAL MAINTENANCE OF CHROMOSOMES PROTEIN 3"/>
    <property type="match status" value="1"/>
</dbReference>
<dbReference type="InterPro" id="IPR003593">
    <property type="entry name" value="AAA+_ATPase"/>
</dbReference>
<keyword evidence="7 13" id="KW-0238">DNA-binding</keyword>
<dbReference type="Gene3D" id="3.40.50.300">
    <property type="entry name" value="P-loop containing nucleotide triphosphate hydrolases"/>
    <property type="match status" value="3"/>
</dbReference>
<protein>
    <recommendedName>
        <fullName evidence="12 13">Multifunctional fusion protein</fullName>
    </recommendedName>
    <domain>
        <recommendedName>
            <fullName evidence="12">Signal recognition particle receptor FtsY</fullName>
            <shortName evidence="12">SRP receptor</shortName>
            <ecNumber evidence="12">3.6.5.4</ecNumber>
        </recommendedName>
    </domain>
    <domain>
        <recommendedName>
            <fullName evidence="13">Chromosome partition protein Smc</fullName>
        </recommendedName>
    </domain>
</protein>
<feature type="coiled-coil region" evidence="13">
    <location>
        <begin position="343"/>
        <end position="377"/>
    </location>
</feature>
<dbReference type="EC" id="3.6.5.4" evidence="12"/>
<dbReference type="GO" id="GO:0005524">
    <property type="term" value="F:ATP binding"/>
    <property type="evidence" value="ECO:0007669"/>
    <property type="project" value="UniProtKB-UniRule"/>
</dbReference>
<dbReference type="FunFam" id="3.40.50.300:FF:000053">
    <property type="entry name" value="Signal recognition particle receptor FtsY"/>
    <property type="match status" value="1"/>
</dbReference>
<dbReference type="PROSITE" id="PS00300">
    <property type="entry name" value="SRP54"/>
    <property type="match status" value="1"/>
</dbReference>
<evidence type="ECO:0000256" key="6">
    <source>
        <dbReference type="ARBA" id="ARBA00023054"/>
    </source>
</evidence>
<dbReference type="SUPFAM" id="SSF52540">
    <property type="entry name" value="P-loop containing nucleoside triphosphate hydrolases"/>
    <property type="match status" value="2"/>
</dbReference>
<keyword evidence="10 12" id="KW-0675">Receptor</keyword>
<feature type="coiled-coil region" evidence="13">
    <location>
        <begin position="980"/>
        <end position="1028"/>
    </location>
</feature>
<dbReference type="SMART" id="SM00382">
    <property type="entry name" value="AAA"/>
    <property type="match status" value="2"/>
</dbReference>
<dbReference type="GO" id="GO:0006260">
    <property type="term" value="P:DNA replication"/>
    <property type="evidence" value="ECO:0007669"/>
    <property type="project" value="UniProtKB-UniRule"/>
</dbReference>
<evidence type="ECO:0000256" key="2">
    <source>
        <dbReference type="ARBA" id="ARBA00022490"/>
    </source>
</evidence>
<dbReference type="CDD" id="cd03278">
    <property type="entry name" value="ABC_SMC_barmotin"/>
    <property type="match status" value="1"/>
</dbReference>
<dbReference type="HAMAP" id="MF_01894">
    <property type="entry name" value="Smc_prok"/>
    <property type="match status" value="1"/>
</dbReference>
<evidence type="ECO:0000313" key="16">
    <source>
        <dbReference type="EMBL" id="CQD21157.1"/>
    </source>
</evidence>
<dbReference type="InterPro" id="IPR010935">
    <property type="entry name" value="SMC_hinge"/>
</dbReference>
<organism evidence="16 17">
    <name type="scientific">Mycobacterium europaeum</name>
    <dbReference type="NCBI Taxonomy" id="761804"/>
    <lineage>
        <taxon>Bacteria</taxon>
        <taxon>Bacillati</taxon>
        <taxon>Actinomycetota</taxon>
        <taxon>Actinomycetes</taxon>
        <taxon>Mycobacteriales</taxon>
        <taxon>Mycobacteriaceae</taxon>
        <taxon>Mycobacterium</taxon>
        <taxon>Mycobacterium simiae complex</taxon>
    </lineage>
</organism>
<dbReference type="Gene3D" id="1.20.1060.20">
    <property type="match status" value="1"/>
</dbReference>
<dbReference type="Gene3D" id="1.20.120.140">
    <property type="entry name" value="Signal recognition particle SRP54, nucleotide-binding domain"/>
    <property type="match status" value="1"/>
</dbReference>
<dbReference type="SMART" id="SM00962">
    <property type="entry name" value="SRP54"/>
    <property type="match status" value="1"/>
</dbReference>
<comment type="catalytic activity">
    <reaction evidence="11 12">
        <text>GTP + H2O = GDP + phosphate + H(+)</text>
        <dbReference type="Rhea" id="RHEA:19669"/>
        <dbReference type="ChEBI" id="CHEBI:15377"/>
        <dbReference type="ChEBI" id="CHEBI:15378"/>
        <dbReference type="ChEBI" id="CHEBI:37565"/>
        <dbReference type="ChEBI" id="CHEBI:43474"/>
        <dbReference type="ChEBI" id="CHEBI:58189"/>
        <dbReference type="EC" id="3.6.5.4"/>
    </reaction>
</comment>
<dbReference type="InterPro" id="IPR013822">
    <property type="entry name" value="Signal_recog_particl_SRP54_hlx"/>
</dbReference>
<evidence type="ECO:0000256" key="14">
    <source>
        <dbReference type="SAM" id="MobiDB-lite"/>
    </source>
</evidence>
<feature type="coiled-coil region" evidence="13">
    <location>
        <begin position="174"/>
        <end position="201"/>
    </location>
</feature>
<dbReference type="Pfam" id="PF02463">
    <property type="entry name" value="SMC_N"/>
    <property type="match status" value="1"/>
</dbReference>
<evidence type="ECO:0000256" key="9">
    <source>
        <dbReference type="ARBA" id="ARBA00023136"/>
    </source>
</evidence>
<dbReference type="InterPro" id="IPR042101">
    <property type="entry name" value="SRP54_N_sf"/>
</dbReference>
<keyword evidence="4 12" id="KW-0378">Hydrolase</keyword>
<dbReference type="Pfam" id="PF06470">
    <property type="entry name" value="SMC_hinge"/>
    <property type="match status" value="1"/>
</dbReference>
<dbReference type="GO" id="GO:0007062">
    <property type="term" value="P:sister chromatid cohesion"/>
    <property type="evidence" value="ECO:0007669"/>
    <property type="project" value="InterPro"/>
</dbReference>
<dbReference type="Gene3D" id="3.30.70.1620">
    <property type="match status" value="1"/>
</dbReference>
<feature type="binding site" evidence="12">
    <location>
        <begin position="1319"/>
        <end position="1326"/>
    </location>
    <ligand>
        <name>GTP</name>
        <dbReference type="ChEBI" id="CHEBI:37565"/>
    </ligand>
</feature>
<evidence type="ECO:0000256" key="3">
    <source>
        <dbReference type="ARBA" id="ARBA00022741"/>
    </source>
</evidence>
<dbReference type="CDD" id="cd17874">
    <property type="entry name" value="FtsY"/>
    <property type="match status" value="1"/>
</dbReference>
<evidence type="ECO:0000256" key="13">
    <source>
        <dbReference type="HAMAP-Rule" id="MF_01894"/>
    </source>
</evidence>
<dbReference type="SMART" id="SM00968">
    <property type="entry name" value="SMC_hinge"/>
    <property type="match status" value="1"/>
</dbReference>
<keyword evidence="8 12" id="KW-0342">GTP-binding</keyword>
<accession>A0A0U1DSP5</accession>
<dbReference type="InterPro" id="IPR036277">
    <property type="entry name" value="SMC_hinge_sf"/>
</dbReference>
<dbReference type="Pfam" id="PF00448">
    <property type="entry name" value="SRP54"/>
    <property type="match status" value="1"/>
</dbReference>
<keyword evidence="3 13" id="KW-0547">Nucleotide-binding</keyword>
<evidence type="ECO:0000256" key="5">
    <source>
        <dbReference type="ARBA" id="ARBA00022840"/>
    </source>
</evidence>
<dbReference type="NCBIfam" id="TIGR02168">
    <property type="entry name" value="SMC_prok_B"/>
    <property type="match status" value="1"/>
</dbReference>
<dbReference type="SUPFAM" id="SSF47364">
    <property type="entry name" value="Domain of the SRP/SRP receptor G-proteins"/>
    <property type="match status" value="1"/>
</dbReference>
<dbReference type="SMART" id="SM00963">
    <property type="entry name" value="SRP54_N"/>
    <property type="match status" value="1"/>
</dbReference>
<dbReference type="GO" id="GO:0005886">
    <property type="term" value="C:plasma membrane"/>
    <property type="evidence" value="ECO:0007669"/>
    <property type="project" value="UniProtKB-SubCell"/>
</dbReference>
<feature type="coiled-coil region" evidence="13">
    <location>
        <begin position="462"/>
        <end position="489"/>
    </location>
</feature>
<dbReference type="FunFam" id="1.20.120.140:FF:000002">
    <property type="entry name" value="Signal recognition particle receptor FtsY"/>
    <property type="match status" value="1"/>
</dbReference>
<dbReference type="HAMAP" id="MF_00920">
    <property type="entry name" value="FtsY"/>
    <property type="match status" value="1"/>
</dbReference>
<evidence type="ECO:0000256" key="1">
    <source>
        <dbReference type="ARBA" id="ARBA00022475"/>
    </source>
</evidence>
<dbReference type="InterPro" id="IPR027417">
    <property type="entry name" value="P-loop_NTPase"/>
</dbReference>
<reference evidence="17" key="1">
    <citation type="submission" date="2015-03" db="EMBL/GenBank/DDBJ databases">
        <authorList>
            <person name="Urmite Genomes"/>
        </authorList>
    </citation>
    <scope>NUCLEOTIDE SEQUENCE [LARGE SCALE GENOMIC DNA]</scope>
    <source>
        <strain evidence="17">CSUR P1344</strain>
    </source>
</reference>
<gene>
    <name evidence="13 16" type="primary">smc</name>
    <name evidence="12" type="synonym">ftsY</name>
    <name evidence="16" type="ORF">BN000_05151</name>
</gene>
<evidence type="ECO:0000256" key="12">
    <source>
        <dbReference type="HAMAP-Rule" id="MF_00920"/>
    </source>
</evidence>
<keyword evidence="9 12" id="KW-0472">Membrane</keyword>
<dbReference type="SUPFAM" id="SSF75553">
    <property type="entry name" value="Smc hinge domain"/>
    <property type="match status" value="1"/>
</dbReference>
<feature type="region of interest" description="Disordered" evidence="14">
    <location>
        <begin position="309"/>
        <end position="334"/>
    </location>
</feature>
<feature type="compositionally biased region" description="Basic and acidic residues" evidence="14">
    <location>
        <begin position="324"/>
        <end position="334"/>
    </location>
</feature>
<comment type="function">
    <text evidence="12">Involved in targeting and insertion of nascent membrane proteins into the cytoplasmic membrane. Acts as a receptor for the complex formed by the signal recognition particle (SRP) and the ribosome-nascent chain (RNC).</text>
</comment>
<dbReference type="Proteomes" id="UP000199601">
    <property type="component" value="Unassembled WGS sequence"/>
</dbReference>
<dbReference type="EMBL" id="CTEC01000002">
    <property type="protein sequence ID" value="CQD21157.1"/>
    <property type="molecule type" value="Genomic_DNA"/>
</dbReference>
<dbReference type="InterPro" id="IPR003395">
    <property type="entry name" value="RecF/RecN/SMC_N"/>
</dbReference>
<feature type="binding site" evidence="12">
    <location>
        <begin position="1463"/>
        <end position="1466"/>
    </location>
    <ligand>
        <name>GTP</name>
        <dbReference type="ChEBI" id="CHEBI:37565"/>
    </ligand>
</feature>
<proteinExistence type="inferred from homology"/>
<dbReference type="InterPro" id="IPR004390">
    <property type="entry name" value="SR_rcpt_FtsY"/>
</dbReference>
<dbReference type="FunFam" id="3.40.50.300:FF:000984">
    <property type="entry name" value="Chromosome partition protein Smc"/>
    <property type="match status" value="1"/>
</dbReference>
<dbReference type="Pfam" id="PF02881">
    <property type="entry name" value="SRP54_N"/>
    <property type="match status" value="1"/>
</dbReference>
<evidence type="ECO:0000256" key="11">
    <source>
        <dbReference type="ARBA" id="ARBA00048027"/>
    </source>
</evidence>
<dbReference type="GO" id="GO:0006614">
    <property type="term" value="P:SRP-dependent cotranslational protein targeting to membrane"/>
    <property type="evidence" value="ECO:0007669"/>
    <property type="project" value="InterPro"/>
</dbReference>
<comment type="subunit">
    <text evidence="13">Homodimer.</text>
</comment>
<dbReference type="GO" id="GO:0005525">
    <property type="term" value="F:GTP binding"/>
    <property type="evidence" value="ECO:0007669"/>
    <property type="project" value="UniProtKB-UniRule"/>
</dbReference>
<dbReference type="InterPro" id="IPR000897">
    <property type="entry name" value="SRP54_GTPase_dom"/>
</dbReference>
<evidence type="ECO:0000313" key="17">
    <source>
        <dbReference type="Proteomes" id="UP000199601"/>
    </source>
</evidence>
<keyword evidence="2 13" id="KW-0963">Cytoplasm</keyword>
<comment type="similarity">
    <text evidence="13">Belongs to the SMC family.</text>
</comment>
<keyword evidence="17" id="KW-1185">Reference proteome</keyword>
<feature type="domain" description="SRP54-type proteins GTP-binding" evidence="15">
    <location>
        <begin position="1484"/>
        <end position="1497"/>
    </location>
</feature>
<dbReference type="InterPro" id="IPR011890">
    <property type="entry name" value="SMC_prok"/>
</dbReference>
<name>A0A0U1DSP5_9MYCO</name>
<evidence type="ECO:0000256" key="8">
    <source>
        <dbReference type="ARBA" id="ARBA00023134"/>
    </source>
</evidence>
<dbReference type="GO" id="GO:0007059">
    <property type="term" value="P:chromosome segregation"/>
    <property type="evidence" value="ECO:0007669"/>
    <property type="project" value="UniProtKB-UniRule"/>
</dbReference>
<comment type="subunit">
    <text evidence="12">Part of the signal recognition particle protein translocation system, which is composed of SRP and FtsY.</text>
</comment>
<evidence type="ECO:0000256" key="10">
    <source>
        <dbReference type="ARBA" id="ARBA00023170"/>
    </source>
</evidence>
<comment type="similarity">
    <text evidence="12">Belongs to the GTP-binding SRP family. FtsY subfamily.</text>
</comment>
<dbReference type="NCBIfam" id="TIGR00064">
    <property type="entry name" value="ftsY"/>
    <property type="match status" value="1"/>
</dbReference>
<keyword evidence="6 13" id="KW-0175">Coiled coil</keyword>
<evidence type="ECO:0000259" key="15">
    <source>
        <dbReference type="PROSITE" id="PS00300"/>
    </source>
</evidence>
<evidence type="ECO:0000256" key="4">
    <source>
        <dbReference type="ARBA" id="ARBA00022801"/>
    </source>
</evidence>
<feature type="binding site" evidence="13">
    <location>
        <begin position="32"/>
        <end position="39"/>
    </location>
    <ligand>
        <name>ATP</name>
        <dbReference type="ChEBI" id="CHEBI:30616"/>
    </ligand>
</feature>
<keyword evidence="5 13" id="KW-0067">ATP-binding</keyword>
<feature type="binding site" evidence="12">
    <location>
        <begin position="1401"/>
        <end position="1405"/>
    </location>
    <ligand>
        <name>GTP</name>
        <dbReference type="ChEBI" id="CHEBI:37565"/>
    </ligand>
</feature>
<keyword evidence="1 12" id="KW-1003">Cell membrane</keyword>
<dbReference type="InterPro" id="IPR036225">
    <property type="entry name" value="SRP/SRP_N"/>
</dbReference>
<comment type="domain">
    <text evidence="13">Contains large globular domains required for ATP hydrolysis at each terminus and a third globular domain forming a flexible hinge near the middle of the molecule. These domains are separated by coiled-coil structures.</text>
</comment>
<comment type="function">
    <text evidence="13">Required for chromosome condensation and partitioning.</text>
</comment>
<comment type="subcellular location">
    <subcellularLocation>
        <location evidence="12">Cell membrane</location>
        <topology evidence="12">Peripheral membrane protein</topology>
        <orientation evidence="12">Cytoplasmic side</orientation>
    </subcellularLocation>
    <subcellularLocation>
        <location evidence="12">Cytoplasm</location>
    </subcellularLocation>
</comment>
<dbReference type="GO" id="GO:0030261">
    <property type="term" value="P:chromosome condensation"/>
    <property type="evidence" value="ECO:0007669"/>
    <property type="project" value="InterPro"/>
</dbReference>